<dbReference type="PANTHER" id="PTHR30486:SF16">
    <property type="entry name" value="TWITCHING MOTILITY PROTEIN PILT"/>
    <property type="match status" value="1"/>
</dbReference>
<feature type="compositionally biased region" description="Basic and acidic residues" evidence="2">
    <location>
        <begin position="78"/>
        <end position="88"/>
    </location>
</feature>
<dbReference type="InterPro" id="IPR003593">
    <property type="entry name" value="AAA+_ATPase"/>
</dbReference>
<dbReference type="NCBIfam" id="TIGR01420">
    <property type="entry name" value="pilT_fam"/>
    <property type="match status" value="1"/>
</dbReference>
<dbReference type="Gene3D" id="3.30.450.90">
    <property type="match status" value="1"/>
</dbReference>
<comment type="similarity">
    <text evidence="1">Belongs to the GSP E family.</text>
</comment>
<organism evidence="4 5">
    <name type="scientific">Pseudolactococcus plantarum</name>
    <dbReference type="NCBI Taxonomy" id="1365"/>
    <lineage>
        <taxon>Bacteria</taxon>
        <taxon>Bacillati</taxon>
        <taxon>Bacillota</taxon>
        <taxon>Bacilli</taxon>
        <taxon>Lactobacillales</taxon>
        <taxon>Streptococcaceae</taxon>
        <taxon>Pseudolactococcus</taxon>
    </lineage>
</organism>
<dbReference type="InterPro" id="IPR006321">
    <property type="entry name" value="PilT/PilU"/>
</dbReference>
<dbReference type="Pfam" id="PF00437">
    <property type="entry name" value="T2SSE"/>
    <property type="match status" value="1"/>
</dbReference>
<reference evidence="4 5" key="1">
    <citation type="submission" date="2014-12" db="EMBL/GenBank/DDBJ databases">
        <title>Draft genome sequences of 10 type strains of Lactococcus.</title>
        <authorList>
            <person name="Sun Z."/>
            <person name="Zhong Z."/>
            <person name="Liu W."/>
            <person name="Zhang W."/>
            <person name="Zhang H."/>
        </authorList>
    </citation>
    <scope>NUCLEOTIDE SEQUENCE [LARGE SCALE GENOMIC DNA]</scope>
    <source>
        <strain evidence="4 5">DSM 20686</strain>
    </source>
</reference>
<dbReference type="SMART" id="SM00382">
    <property type="entry name" value="AAA"/>
    <property type="match status" value="1"/>
</dbReference>
<dbReference type="SUPFAM" id="SSF52540">
    <property type="entry name" value="P-loop containing nucleoside triphosphate hydrolases"/>
    <property type="match status" value="1"/>
</dbReference>
<evidence type="ECO:0000256" key="1">
    <source>
        <dbReference type="ARBA" id="ARBA00006611"/>
    </source>
</evidence>
<evidence type="ECO:0000256" key="2">
    <source>
        <dbReference type="SAM" id="MobiDB-lite"/>
    </source>
</evidence>
<dbReference type="STRING" id="1348632.GCA_001591745_00168"/>
<evidence type="ECO:0000259" key="3">
    <source>
        <dbReference type="PROSITE" id="PS00662"/>
    </source>
</evidence>
<evidence type="ECO:0000313" key="4">
    <source>
        <dbReference type="EMBL" id="PCS08229.1"/>
    </source>
</evidence>
<feature type="region of interest" description="Disordered" evidence="2">
    <location>
        <begin position="75"/>
        <end position="102"/>
    </location>
</feature>
<gene>
    <name evidence="4" type="ORF">RU87_GL000052</name>
</gene>
<keyword evidence="5" id="KW-1185">Reference proteome</keyword>
<dbReference type="GO" id="GO:0005524">
    <property type="term" value="F:ATP binding"/>
    <property type="evidence" value="ECO:0007669"/>
    <property type="project" value="InterPro"/>
</dbReference>
<dbReference type="EMBL" id="JXJX01000001">
    <property type="protein sequence ID" value="PCS08229.1"/>
    <property type="molecule type" value="Genomic_DNA"/>
</dbReference>
<dbReference type="RefSeq" id="WP_197456608.1">
    <property type="nucleotide sequence ID" value="NZ_JXJX01000001.1"/>
</dbReference>
<feature type="domain" description="Bacterial type II secretion system protein E" evidence="3">
    <location>
        <begin position="348"/>
        <end position="362"/>
    </location>
</feature>
<evidence type="ECO:0000313" key="5">
    <source>
        <dbReference type="Proteomes" id="UP000242246"/>
    </source>
</evidence>
<dbReference type="Gene3D" id="3.40.50.300">
    <property type="entry name" value="P-loop containing nucleotide triphosphate hydrolases"/>
    <property type="match status" value="1"/>
</dbReference>
<comment type="caution">
    <text evidence="4">The sequence shown here is derived from an EMBL/GenBank/DDBJ whole genome shotgun (WGS) entry which is preliminary data.</text>
</comment>
<name>A0A2A5S416_9LACT</name>
<dbReference type="PROSITE" id="PS00662">
    <property type="entry name" value="T2SP_E"/>
    <property type="match status" value="1"/>
</dbReference>
<proteinExistence type="inferred from homology"/>
<dbReference type="AlphaFoldDB" id="A0A2A5S416"/>
<dbReference type="Proteomes" id="UP000242246">
    <property type="component" value="Unassembled WGS sequence"/>
</dbReference>
<accession>A0A2A5S416</accession>
<sequence>MSELNDKIVDTRGVTPAVFRNYCVAQNVFDTLTMLRILREVPLGTSFEQYLIQEAYLTKQQIQVFYDELALQENESSATRDAEPKSDEQITPPSTPTVSSSEMIQETVITDLPPQISLTSKESKGTLALPDKELHLDDKENTVAVSDDFLNSDQCQLDAILSEAVTLGGSDIHFSVGLKPTFRRHGDLVASNVSDVLTTQVISGFGQVMCDERQWTHFLEVGEVDLAYEIKHLSRFRVNIYRQKGNTSIAVRAIPTEIPKLDALKMPEILKDLVQKKQGLFLVTGPTGSGKSTTLAAMIDYLNHFKKEHIITLEDPIEYVHNHNQSIIDQREIGSDTNSFANGLRAALRQDPDVILVGEMRDYETISIALTAAETGHLVLGTLHTSSAAATIERIVDVFSPEQQPQIMTQLSGALVGILAQRLLPTPDFNGRVAVTELMVNTPSIANLVRSNKTHQITSMLQMGAEEGMYTMESSIKAVLSAHAVDVDAAESLLGE</sequence>
<dbReference type="InterPro" id="IPR001482">
    <property type="entry name" value="T2SS/T4SS_dom"/>
</dbReference>
<dbReference type="InterPro" id="IPR027417">
    <property type="entry name" value="P-loop_NTPase"/>
</dbReference>
<dbReference type="InterPro" id="IPR050921">
    <property type="entry name" value="T4SS_GSP_E_ATPase"/>
</dbReference>
<dbReference type="PANTHER" id="PTHR30486">
    <property type="entry name" value="TWITCHING MOTILITY PROTEIN PILT"/>
    <property type="match status" value="1"/>
</dbReference>
<dbReference type="CDD" id="cd01131">
    <property type="entry name" value="PilT"/>
    <property type="match status" value="1"/>
</dbReference>
<dbReference type="GO" id="GO:0016887">
    <property type="term" value="F:ATP hydrolysis activity"/>
    <property type="evidence" value="ECO:0007669"/>
    <property type="project" value="InterPro"/>
</dbReference>
<protein>
    <recommendedName>
        <fullName evidence="3">Bacterial type II secretion system protein E domain-containing protein</fullName>
    </recommendedName>
</protein>